<dbReference type="GO" id="GO:0008237">
    <property type="term" value="F:metallopeptidase activity"/>
    <property type="evidence" value="ECO:0007669"/>
    <property type="project" value="InterPro"/>
</dbReference>
<feature type="domain" description="Metalloprotease TldD/E C-terminal" evidence="1">
    <location>
        <begin position="230"/>
        <end position="434"/>
    </location>
</feature>
<reference evidence="2" key="2">
    <citation type="journal article" date="2021" name="PeerJ">
        <title>Extensive microbial diversity within the chicken gut microbiome revealed by metagenomics and culture.</title>
        <authorList>
            <person name="Gilroy R."/>
            <person name="Ravi A."/>
            <person name="Getino M."/>
            <person name="Pursley I."/>
            <person name="Horton D.L."/>
            <person name="Alikhan N.F."/>
            <person name="Baker D."/>
            <person name="Gharbi K."/>
            <person name="Hall N."/>
            <person name="Watson M."/>
            <person name="Adriaenssens E.M."/>
            <person name="Foster-Nyarko E."/>
            <person name="Jarju S."/>
            <person name="Secka A."/>
            <person name="Antonio M."/>
            <person name="Oren A."/>
            <person name="Chaudhuri R.R."/>
            <person name="La Ragione R."/>
            <person name="Hildebrand F."/>
            <person name="Pallen M.J."/>
        </authorList>
    </citation>
    <scope>NUCLEOTIDE SEQUENCE</scope>
    <source>
        <strain evidence="2">14508</strain>
    </source>
</reference>
<dbReference type="Proteomes" id="UP000886893">
    <property type="component" value="Unassembled WGS sequence"/>
</dbReference>
<accession>A0A9D1K9Q9</accession>
<proteinExistence type="predicted"/>
<sequence length="437" mass="50497">MIEKIKAFLTQMTELKGWKIEQKETFGYQLFFIKQELDMNRAIHTLEYEVTLYKEYRMNDKVQQGEAHCIIHPTMTDQEIQDKLNEMEMLTSLSLNPPYDLVKKQIVKTGNREVAFDEKSLKDICFQIADNIFEADKFDHGYVNSSEIYVFYEKIHFLNSLEQEFCSFKSYGQLDIVVTWKDQQDAEEIELHRFYEFDALKTDFIPSAVNHLLVEAKNRAIAVQKSIEDKKIKVMLKDEALKEFFNYFVNKACVDFIYNRYSDYYGGKDLYPKDASGDRLTITLEAILPGSSKNTIYDNDGVSLKSLKMIQNGKVVNLWGSNQKSQYLHLPVNGKYQNFIVEPGTSNETDLTGKPYLEIVSLSDFNVDLLTGDFGSEIRFAYYHTKKGHIIPLTGGSLVGNIEECLPTIRLSQKQINLNNVKIPSYALLDKISVFNK</sequence>
<gene>
    <name evidence="2" type="ORF">IAD04_00360</name>
</gene>
<dbReference type="InterPro" id="IPR045569">
    <property type="entry name" value="Metalloprtase-TldD/E_C"/>
</dbReference>
<evidence type="ECO:0000313" key="3">
    <source>
        <dbReference type="Proteomes" id="UP000886893"/>
    </source>
</evidence>
<evidence type="ECO:0000259" key="1">
    <source>
        <dbReference type="Pfam" id="PF19289"/>
    </source>
</evidence>
<name>A0A9D1K9Q9_9FIRM</name>
<evidence type="ECO:0000313" key="2">
    <source>
        <dbReference type="EMBL" id="HIT16823.1"/>
    </source>
</evidence>
<dbReference type="InterPro" id="IPR036059">
    <property type="entry name" value="TldD/PmbA_sf"/>
</dbReference>
<dbReference type="SUPFAM" id="SSF111283">
    <property type="entry name" value="Putative modulator of DNA gyrase, PmbA/TldD"/>
    <property type="match status" value="1"/>
</dbReference>
<dbReference type="Pfam" id="PF19289">
    <property type="entry name" value="PmbA_TldD_3rd"/>
    <property type="match status" value="1"/>
</dbReference>
<reference evidence="2" key="1">
    <citation type="submission" date="2020-10" db="EMBL/GenBank/DDBJ databases">
        <authorList>
            <person name="Gilroy R."/>
        </authorList>
    </citation>
    <scope>NUCLEOTIDE SEQUENCE</scope>
    <source>
        <strain evidence="2">14508</strain>
    </source>
</reference>
<protein>
    <recommendedName>
        <fullName evidence="1">Metalloprotease TldD/E C-terminal domain-containing protein</fullName>
    </recommendedName>
</protein>
<dbReference type="AlphaFoldDB" id="A0A9D1K9Q9"/>
<dbReference type="EMBL" id="DVKI01000010">
    <property type="protein sequence ID" value="HIT16823.1"/>
    <property type="molecule type" value="Genomic_DNA"/>
</dbReference>
<dbReference type="GO" id="GO:0006508">
    <property type="term" value="P:proteolysis"/>
    <property type="evidence" value="ECO:0007669"/>
    <property type="project" value="InterPro"/>
</dbReference>
<organism evidence="2 3">
    <name type="scientific">Candidatus Caccosoma faecigallinarum</name>
    <dbReference type="NCBI Taxonomy" id="2840720"/>
    <lineage>
        <taxon>Bacteria</taxon>
        <taxon>Bacillati</taxon>
        <taxon>Bacillota</taxon>
        <taxon>Bacillota incertae sedis</taxon>
        <taxon>Candidatus Caccosoma</taxon>
    </lineage>
</organism>
<comment type="caution">
    <text evidence="2">The sequence shown here is derived from an EMBL/GenBank/DDBJ whole genome shotgun (WGS) entry which is preliminary data.</text>
</comment>